<dbReference type="EMBL" id="CP036266">
    <property type="protein sequence ID" value="QDT21788.1"/>
    <property type="molecule type" value="Genomic_DNA"/>
</dbReference>
<keyword evidence="4" id="KW-1185">Reference proteome</keyword>
<feature type="region of interest" description="Disordered" evidence="1">
    <location>
        <begin position="1"/>
        <end position="23"/>
    </location>
</feature>
<sequence length="239" mass="26080">MNDELTPEELVSSESATDVIGSENDPTVMVWSTSSGDSTLLHVMQIDPTGIAWLLDIKKPKVLEELVGRINAQPDEATAIIAAESKGTFLPRAELSRVTYTEGLKQLTIIDQAGKKQKITEGNAGEHRQIFDAVRHHLGGTAGEEEADAWSVMQGPLLGLVLTAAIGGFMIFLSTEADPSREFSGRRSGMKKLINWLGYTIGPTWMSVIVGGIFLVIFASMMHSLVKRPLREFLAFRPV</sequence>
<reference evidence="3 4" key="1">
    <citation type="submission" date="2019-02" db="EMBL/GenBank/DDBJ databases">
        <title>Deep-cultivation of Planctomycetes and their phenomic and genomic characterization uncovers novel biology.</title>
        <authorList>
            <person name="Wiegand S."/>
            <person name="Jogler M."/>
            <person name="Boedeker C."/>
            <person name="Pinto D."/>
            <person name="Vollmers J."/>
            <person name="Rivas-Marin E."/>
            <person name="Kohn T."/>
            <person name="Peeters S.H."/>
            <person name="Heuer A."/>
            <person name="Rast P."/>
            <person name="Oberbeckmann S."/>
            <person name="Bunk B."/>
            <person name="Jeske O."/>
            <person name="Meyerdierks A."/>
            <person name="Storesund J.E."/>
            <person name="Kallscheuer N."/>
            <person name="Luecker S."/>
            <person name="Lage O.M."/>
            <person name="Pohl T."/>
            <person name="Merkel B.J."/>
            <person name="Hornburger P."/>
            <person name="Mueller R.-W."/>
            <person name="Bruemmer F."/>
            <person name="Labrenz M."/>
            <person name="Spormann A.M."/>
            <person name="Op den Camp H."/>
            <person name="Overmann J."/>
            <person name="Amann R."/>
            <person name="Jetten M.S.M."/>
            <person name="Mascher T."/>
            <person name="Medema M.H."/>
            <person name="Devos D.P."/>
            <person name="Kaster A.-K."/>
            <person name="Ovreas L."/>
            <person name="Rohde M."/>
            <person name="Galperin M.Y."/>
            <person name="Jogler C."/>
        </authorList>
    </citation>
    <scope>NUCLEOTIDE SEQUENCE [LARGE SCALE GENOMIC DNA]</scope>
    <source>
        <strain evidence="3 4">HG66A1</strain>
    </source>
</reference>
<proteinExistence type="predicted"/>
<name>A0A517PQX9_9PLAN</name>
<evidence type="ECO:0000256" key="1">
    <source>
        <dbReference type="SAM" id="MobiDB-lite"/>
    </source>
</evidence>
<dbReference type="RefSeq" id="WP_145186642.1">
    <property type="nucleotide sequence ID" value="NZ_CP036266.1"/>
</dbReference>
<keyword evidence="2" id="KW-0472">Membrane</keyword>
<evidence type="ECO:0000256" key="2">
    <source>
        <dbReference type="SAM" id="Phobius"/>
    </source>
</evidence>
<evidence type="ECO:0000313" key="3">
    <source>
        <dbReference type="EMBL" id="QDT21788.1"/>
    </source>
</evidence>
<dbReference type="Proteomes" id="UP000320421">
    <property type="component" value="Chromosome"/>
</dbReference>
<dbReference type="OrthoDB" id="255833at2"/>
<keyword evidence="2" id="KW-1133">Transmembrane helix</keyword>
<organism evidence="3 4">
    <name type="scientific">Gimesia chilikensis</name>
    <dbReference type="NCBI Taxonomy" id="2605989"/>
    <lineage>
        <taxon>Bacteria</taxon>
        <taxon>Pseudomonadati</taxon>
        <taxon>Planctomycetota</taxon>
        <taxon>Planctomycetia</taxon>
        <taxon>Planctomycetales</taxon>
        <taxon>Planctomycetaceae</taxon>
        <taxon>Gimesia</taxon>
    </lineage>
</organism>
<protein>
    <submittedName>
        <fullName evidence="3">Uncharacterized protein</fullName>
    </submittedName>
</protein>
<feature type="transmembrane region" description="Helical" evidence="2">
    <location>
        <begin position="157"/>
        <end position="175"/>
    </location>
</feature>
<evidence type="ECO:0000313" key="4">
    <source>
        <dbReference type="Proteomes" id="UP000320421"/>
    </source>
</evidence>
<dbReference type="AlphaFoldDB" id="A0A517PQX9"/>
<accession>A0A517PQX9</accession>
<keyword evidence="2" id="KW-0812">Transmembrane</keyword>
<feature type="transmembrane region" description="Helical" evidence="2">
    <location>
        <begin position="196"/>
        <end position="221"/>
    </location>
</feature>
<gene>
    <name evidence="3" type="ORF">HG66A1_35910</name>
</gene>